<keyword evidence="1" id="KW-0489">Methyltransferase</keyword>
<proteinExistence type="predicted"/>
<evidence type="ECO:0000313" key="6">
    <source>
        <dbReference type="EMBL" id="EJK63070.1"/>
    </source>
</evidence>
<evidence type="ECO:0000256" key="1">
    <source>
        <dbReference type="ARBA" id="ARBA00022603"/>
    </source>
</evidence>
<dbReference type="GO" id="GO:0032259">
    <property type="term" value="P:methylation"/>
    <property type="evidence" value="ECO:0007669"/>
    <property type="project" value="UniProtKB-KW"/>
</dbReference>
<dbReference type="OrthoDB" id="540004at2759"/>
<dbReference type="Pfam" id="PF13847">
    <property type="entry name" value="Methyltransf_31"/>
    <property type="match status" value="1"/>
</dbReference>
<dbReference type="PANTHER" id="PTHR43464:SF19">
    <property type="entry name" value="UBIQUINONE BIOSYNTHESIS O-METHYLTRANSFERASE, MITOCHONDRIAL"/>
    <property type="match status" value="1"/>
</dbReference>
<keyword evidence="3" id="KW-0949">S-adenosyl-L-methionine</keyword>
<dbReference type="Gene3D" id="3.40.50.150">
    <property type="entry name" value="Vaccinia Virus protein VP39"/>
    <property type="match status" value="1"/>
</dbReference>
<keyword evidence="2" id="KW-0808">Transferase</keyword>
<keyword evidence="7" id="KW-1185">Reference proteome</keyword>
<keyword evidence="4" id="KW-0732">Signal</keyword>
<dbReference type="GO" id="GO:0008168">
    <property type="term" value="F:methyltransferase activity"/>
    <property type="evidence" value="ECO:0007669"/>
    <property type="project" value="UniProtKB-KW"/>
</dbReference>
<evidence type="ECO:0000256" key="3">
    <source>
        <dbReference type="ARBA" id="ARBA00022691"/>
    </source>
</evidence>
<dbReference type="EMBL" id="AGNL01018457">
    <property type="protein sequence ID" value="EJK63070.1"/>
    <property type="molecule type" value="Genomic_DNA"/>
</dbReference>
<dbReference type="eggNOG" id="ENOG502S6MF">
    <property type="taxonomic scope" value="Eukaryota"/>
</dbReference>
<dbReference type="Proteomes" id="UP000266841">
    <property type="component" value="Unassembled WGS sequence"/>
</dbReference>
<reference evidence="6 7" key="1">
    <citation type="journal article" date="2012" name="Genome Biol.">
        <title>Genome and low-iron response of an oceanic diatom adapted to chronic iron limitation.</title>
        <authorList>
            <person name="Lommer M."/>
            <person name="Specht M."/>
            <person name="Roy A.S."/>
            <person name="Kraemer L."/>
            <person name="Andreson R."/>
            <person name="Gutowska M.A."/>
            <person name="Wolf J."/>
            <person name="Bergner S.V."/>
            <person name="Schilhabel M.B."/>
            <person name="Klostermeier U.C."/>
            <person name="Beiko R.G."/>
            <person name="Rosenstiel P."/>
            <person name="Hippler M."/>
            <person name="Laroche J."/>
        </authorList>
    </citation>
    <scope>NUCLEOTIDE SEQUENCE [LARGE SCALE GENOMIC DNA]</scope>
    <source>
        <strain evidence="6 7">CCMP1005</strain>
    </source>
</reference>
<dbReference type="CDD" id="cd02440">
    <property type="entry name" value="AdoMet_MTases"/>
    <property type="match status" value="1"/>
</dbReference>
<dbReference type="PANTHER" id="PTHR43464">
    <property type="entry name" value="METHYLTRANSFERASE"/>
    <property type="match status" value="1"/>
</dbReference>
<name>K0SCH6_THAOC</name>
<protein>
    <recommendedName>
        <fullName evidence="5">Methyltransferase domain-containing protein</fullName>
    </recommendedName>
</protein>
<dbReference type="InterPro" id="IPR025714">
    <property type="entry name" value="Methyltranfer_dom"/>
</dbReference>
<gene>
    <name evidence="6" type="ORF">THAOC_16295</name>
</gene>
<feature type="domain" description="Methyltransferase" evidence="5">
    <location>
        <begin position="217"/>
        <end position="352"/>
    </location>
</feature>
<evidence type="ECO:0000256" key="4">
    <source>
        <dbReference type="SAM" id="SignalP"/>
    </source>
</evidence>
<organism evidence="6 7">
    <name type="scientific">Thalassiosira oceanica</name>
    <name type="common">Marine diatom</name>
    <dbReference type="NCBI Taxonomy" id="159749"/>
    <lineage>
        <taxon>Eukaryota</taxon>
        <taxon>Sar</taxon>
        <taxon>Stramenopiles</taxon>
        <taxon>Ochrophyta</taxon>
        <taxon>Bacillariophyta</taxon>
        <taxon>Coscinodiscophyceae</taxon>
        <taxon>Thalassiosirophycidae</taxon>
        <taxon>Thalassiosirales</taxon>
        <taxon>Thalassiosiraceae</taxon>
        <taxon>Thalassiosira</taxon>
    </lineage>
</organism>
<evidence type="ECO:0000259" key="5">
    <source>
        <dbReference type="Pfam" id="PF13847"/>
    </source>
</evidence>
<dbReference type="InterPro" id="IPR029063">
    <property type="entry name" value="SAM-dependent_MTases_sf"/>
</dbReference>
<dbReference type="OMA" id="IFCSALH"/>
<dbReference type="AlphaFoldDB" id="K0SCH6"/>
<feature type="signal peptide" evidence="4">
    <location>
        <begin position="1"/>
        <end position="22"/>
    </location>
</feature>
<sequence length="393" mass="42625">MGLGEVTNLLVTICLFAVPATSFLVSSRRGVVHPHPSSGETCHAFATSTTLFSGGFGAQKSKPKAKKMNASQAKKAQKQLLLRYGGDIASGTSSRIARAIDALDPHLKEAAGLYKQVTQFDALVSPMTEEDRKRLIPLVQEEMANADRARLLSLMEDHDISEQDLHNVYQEATWSASADAKATQADIAGNKMKPELQDRITKACRIAVDASQCEDSVGRVLDVGCGHGSIVLSLTEEGLGNPDMYVGVDLSPEMINAAVERYGSERNGRTGNGRTFIAADFLRHDFEGEFDSVIFCSALHDMPDCLGTIEKAATLLRTGGKLIIIHAQGAQHVLGQHKANPVMVKRGLPLAQEWKEMIASDSDLKLELDIEPADPRSTREEREGYLAVLTKTL</sequence>
<evidence type="ECO:0000256" key="2">
    <source>
        <dbReference type="ARBA" id="ARBA00022679"/>
    </source>
</evidence>
<comment type="caution">
    <text evidence="6">The sequence shown here is derived from an EMBL/GenBank/DDBJ whole genome shotgun (WGS) entry which is preliminary data.</text>
</comment>
<evidence type="ECO:0000313" key="7">
    <source>
        <dbReference type="Proteomes" id="UP000266841"/>
    </source>
</evidence>
<accession>K0SCH6</accession>
<dbReference type="SUPFAM" id="SSF53335">
    <property type="entry name" value="S-adenosyl-L-methionine-dependent methyltransferases"/>
    <property type="match status" value="1"/>
</dbReference>
<feature type="chain" id="PRO_5030173052" description="Methyltransferase domain-containing protein" evidence="4">
    <location>
        <begin position="23"/>
        <end position="393"/>
    </location>
</feature>